<reference evidence="4" key="1">
    <citation type="journal article" date="2020" name="Microbiol. Resour. Announc.">
        <title>Complete Genome Sequence of Geobacillus sp. Strain E55-1, Isolated from Mine Geyser in Japan.</title>
        <authorList>
            <person name="Miyazaki K."/>
            <person name="Hase E."/>
            <person name="Tokito N."/>
        </authorList>
    </citation>
    <scope>NUCLEOTIDE SEQUENCE [LARGE SCALE GENOMIC DNA]</scope>
    <source>
        <strain evidence="4">E55-1</strain>
        <plasmid evidence="4">pGspE55-1</plasmid>
    </source>
</reference>
<dbReference type="PROSITE" id="PS51257">
    <property type="entry name" value="PROKAR_LIPOPROTEIN"/>
    <property type="match status" value="1"/>
</dbReference>
<keyword evidence="3" id="KW-0614">Plasmid</keyword>
<geneLocation type="plasmid" evidence="3 4">
    <name>pGspE55-1</name>
</geneLocation>
<keyword evidence="4" id="KW-1185">Reference proteome</keyword>
<evidence type="ECO:0000256" key="1">
    <source>
        <dbReference type="SAM" id="Coils"/>
    </source>
</evidence>
<evidence type="ECO:0000313" key="3">
    <source>
        <dbReference type="EMBL" id="BBW98882.1"/>
    </source>
</evidence>
<dbReference type="RefSeq" id="WP_172418859.1">
    <property type="nucleotide sequence ID" value="NZ_AP022558.1"/>
</dbReference>
<name>A0A679FQE9_9BACL</name>
<evidence type="ECO:0008006" key="5">
    <source>
        <dbReference type="Google" id="ProtNLM"/>
    </source>
</evidence>
<sequence length="304" mass="35108">MQKSWKPLWLGVCLSLLLLSACQRAFSPKEENAFMERYVNQVKQATDVVALEEELTENLDRLSKENQSHAVDAYLFALHQEAERMAKKMSGLTDLLKEYQAEGVIQGTHIQLKKVKDETLSAFLRELQKKHLVLDSDEGGYRVYPDLDYVYERYHAHMDGALKDLVRFVKEENKHPVIKGDGTVDLGATANRIIQLESLIQKHRHSPHKSSFVQSLRYYYETYFGLNNEYVIQNNVVSAEAYQHYQKTVRAHEGTQLAKDLQRYLARLNASHRNVTDATYDFLFSLVDQKLALADVKKETLPKK</sequence>
<feature type="chain" id="PRO_5039026701" description="Lipoprotein" evidence="2">
    <location>
        <begin position="26"/>
        <end position="304"/>
    </location>
</feature>
<dbReference type="AlphaFoldDB" id="A0A679FQE9"/>
<protein>
    <recommendedName>
        <fullName evidence="5">Lipoprotein</fullName>
    </recommendedName>
</protein>
<keyword evidence="1" id="KW-0175">Coiled coil</keyword>
<dbReference type="EMBL" id="AP022558">
    <property type="protein sequence ID" value="BBW98882.1"/>
    <property type="molecule type" value="Genomic_DNA"/>
</dbReference>
<accession>A0A679FQE9</accession>
<feature type="coiled-coil region" evidence="1">
    <location>
        <begin position="52"/>
        <end position="102"/>
    </location>
</feature>
<evidence type="ECO:0000256" key="2">
    <source>
        <dbReference type="SAM" id="SignalP"/>
    </source>
</evidence>
<evidence type="ECO:0000313" key="4">
    <source>
        <dbReference type="Proteomes" id="UP000501421"/>
    </source>
</evidence>
<proteinExistence type="predicted"/>
<dbReference type="Proteomes" id="UP000501421">
    <property type="component" value="Plasmid pGspE55-1"/>
</dbReference>
<feature type="signal peptide" evidence="2">
    <location>
        <begin position="1"/>
        <end position="25"/>
    </location>
</feature>
<organism evidence="3 4">
    <name type="scientific">Geobacillus subterraneus</name>
    <dbReference type="NCBI Taxonomy" id="129338"/>
    <lineage>
        <taxon>Bacteria</taxon>
        <taxon>Bacillati</taxon>
        <taxon>Bacillota</taxon>
        <taxon>Bacilli</taxon>
        <taxon>Bacillales</taxon>
        <taxon>Anoxybacillaceae</taxon>
        <taxon>Geobacillus</taxon>
    </lineage>
</organism>
<keyword evidence="2" id="KW-0732">Signal</keyword>
<gene>
    <name evidence="3" type="ORF">GsuE55_37150</name>
</gene>